<dbReference type="SUPFAM" id="SSF47031">
    <property type="entry name" value="Second domain of FERM"/>
    <property type="match status" value="1"/>
</dbReference>
<dbReference type="eggNOG" id="KOG3530">
    <property type="taxonomic scope" value="Eukaryota"/>
</dbReference>
<name>A9UUT1_MONBE</name>
<dbReference type="PROSITE" id="PS50002">
    <property type="entry name" value="SH3"/>
    <property type="match status" value="1"/>
</dbReference>
<dbReference type="InterPro" id="IPR001452">
    <property type="entry name" value="SH3_domain"/>
</dbReference>
<dbReference type="SUPFAM" id="SSF54236">
    <property type="entry name" value="Ubiquitin-like"/>
    <property type="match status" value="1"/>
</dbReference>
<dbReference type="InterPro" id="IPR019749">
    <property type="entry name" value="Band_41_domain"/>
</dbReference>
<reference evidence="5 6" key="1">
    <citation type="journal article" date="2008" name="Nature">
        <title>The genome of the choanoflagellate Monosiga brevicollis and the origin of metazoans.</title>
        <authorList>
            <consortium name="JGI Sequencing"/>
            <person name="King N."/>
            <person name="Westbrook M.J."/>
            <person name="Young S.L."/>
            <person name="Kuo A."/>
            <person name="Abedin M."/>
            <person name="Chapman J."/>
            <person name="Fairclough S."/>
            <person name="Hellsten U."/>
            <person name="Isogai Y."/>
            <person name="Letunic I."/>
            <person name="Marr M."/>
            <person name="Pincus D."/>
            <person name="Putnam N."/>
            <person name="Rokas A."/>
            <person name="Wright K.J."/>
            <person name="Zuzow R."/>
            <person name="Dirks W."/>
            <person name="Good M."/>
            <person name="Goodstein D."/>
            <person name="Lemons D."/>
            <person name="Li W."/>
            <person name="Lyons J.B."/>
            <person name="Morris A."/>
            <person name="Nichols S."/>
            <person name="Richter D.J."/>
            <person name="Salamov A."/>
            <person name="Bork P."/>
            <person name="Lim W.A."/>
            <person name="Manning G."/>
            <person name="Miller W.T."/>
            <person name="McGinnis W."/>
            <person name="Shapiro H."/>
            <person name="Tjian R."/>
            <person name="Grigoriev I.V."/>
            <person name="Rokhsar D."/>
        </authorList>
    </citation>
    <scope>NUCLEOTIDE SEQUENCE [LARGE SCALE GENOMIC DNA]</scope>
    <source>
        <strain evidence="6">MX1 / ATCC 50154</strain>
    </source>
</reference>
<dbReference type="InterPro" id="IPR018979">
    <property type="entry name" value="FERM_N"/>
</dbReference>
<dbReference type="CDD" id="cd14473">
    <property type="entry name" value="FERM_B-lobe"/>
    <property type="match status" value="1"/>
</dbReference>
<dbReference type="GeneID" id="5889626"/>
<evidence type="ECO:0000259" key="3">
    <source>
        <dbReference type="PROSITE" id="PS50002"/>
    </source>
</evidence>
<feature type="domain" description="SH3" evidence="3">
    <location>
        <begin position="395"/>
        <end position="454"/>
    </location>
</feature>
<dbReference type="FunFam" id="2.30.30.40:FF:000414">
    <property type="entry name" value="Predicted protein"/>
    <property type="match status" value="1"/>
</dbReference>
<dbReference type="GO" id="GO:0031032">
    <property type="term" value="P:actomyosin structure organization"/>
    <property type="evidence" value="ECO:0000318"/>
    <property type="project" value="GO_Central"/>
</dbReference>
<dbReference type="InterPro" id="IPR029071">
    <property type="entry name" value="Ubiquitin-like_domsf"/>
</dbReference>
<dbReference type="InterPro" id="IPR018980">
    <property type="entry name" value="FERM_PH-like_C"/>
</dbReference>
<dbReference type="AlphaFoldDB" id="A9UUT1"/>
<evidence type="ECO:0000256" key="2">
    <source>
        <dbReference type="PROSITE-ProRule" id="PRU00192"/>
    </source>
</evidence>
<keyword evidence="6" id="KW-1185">Reference proteome</keyword>
<evidence type="ECO:0000313" key="6">
    <source>
        <dbReference type="Proteomes" id="UP000001357"/>
    </source>
</evidence>
<dbReference type="InParanoid" id="A9UUT1"/>
<evidence type="ECO:0000259" key="4">
    <source>
        <dbReference type="PROSITE" id="PS50057"/>
    </source>
</evidence>
<dbReference type="Pfam" id="PF07653">
    <property type="entry name" value="SH3_2"/>
    <property type="match status" value="1"/>
</dbReference>
<dbReference type="InterPro" id="IPR036028">
    <property type="entry name" value="SH3-like_dom_sf"/>
</dbReference>
<dbReference type="InterPro" id="IPR014352">
    <property type="entry name" value="FERM/acyl-CoA-bd_prot_sf"/>
</dbReference>
<dbReference type="CDD" id="cd01765">
    <property type="entry name" value="FERM_F0_F1"/>
    <property type="match status" value="1"/>
</dbReference>
<dbReference type="Pfam" id="PF09379">
    <property type="entry name" value="FERM_N"/>
    <property type="match status" value="1"/>
</dbReference>
<dbReference type="STRING" id="81824.A9UUT1"/>
<keyword evidence="1 2" id="KW-0728">SH3 domain</keyword>
<dbReference type="RefSeq" id="XP_001744071.1">
    <property type="nucleotide sequence ID" value="XM_001744019.1"/>
</dbReference>
<dbReference type="CDD" id="cd00174">
    <property type="entry name" value="SH3"/>
    <property type="match status" value="1"/>
</dbReference>
<dbReference type="InterPro" id="IPR000299">
    <property type="entry name" value="FERM_domain"/>
</dbReference>
<dbReference type="InterPro" id="IPR019748">
    <property type="entry name" value="FERM_central"/>
</dbReference>
<dbReference type="SUPFAM" id="SSF50044">
    <property type="entry name" value="SH3-domain"/>
    <property type="match status" value="2"/>
</dbReference>
<dbReference type="Gene3D" id="2.30.29.30">
    <property type="entry name" value="Pleckstrin-homology domain (PH domain)/Phosphotyrosine-binding domain (PTB)"/>
    <property type="match status" value="1"/>
</dbReference>
<dbReference type="SMART" id="SM00326">
    <property type="entry name" value="SH3"/>
    <property type="match status" value="2"/>
</dbReference>
<dbReference type="InterPro" id="IPR011993">
    <property type="entry name" value="PH-like_dom_sf"/>
</dbReference>
<evidence type="ECO:0000313" key="5">
    <source>
        <dbReference type="EMBL" id="EDQ90774.1"/>
    </source>
</evidence>
<organism evidence="5 6">
    <name type="scientific">Monosiga brevicollis</name>
    <name type="common">Choanoflagellate</name>
    <dbReference type="NCBI Taxonomy" id="81824"/>
    <lineage>
        <taxon>Eukaryota</taxon>
        <taxon>Choanoflagellata</taxon>
        <taxon>Craspedida</taxon>
        <taxon>Salpingoecidae</taxon>
        <taxon>Monosiga</taxon>
    </lineage>
</organism>
<dbReference type="EMBL" id="CH991546">
    <property type="protein sequence ID" value="EDQ90774.1"/>
    <property type="molecule type" value="Genomic_DNA"/>
</dbReference>
<sequence>MLQSFLGLKGAPELVAVTLALPDGAAVTVEVSKNATISDVLPLLDREVQLPERLFFGLLAPKDTEKHFLDPNDSLRKVLGQPVAEVETTTGRLGRKHWRLQLQLRYHPPAVVMREWSPMGKTWLLHSLLAELLAARLQVMQDVAVSLGALAAQVLAGDYEESRHADAQYLRSMRVQPDQDERLTRAIQHRHASHSGMITSANALDEFLNLCCEQELYGVGRLFETAPTPDREIQQVGCSARGVHVYAHDQRVVIYGWSRIQRMHYRSKNFEITLKTPPSEFEPTDFFFATSALCKAVWSHCVERHAFYRIRNTSLRGDVQGVPIGATMFEASRIARRNSKMLEQASLDEARRRSSNWTSSTGSFESHVSLDSLIRGAEGEAIRRASAAPSKNVARTPSFAVAIVAFEPQGDRDLAFRPGQVVRLTKTDEHDWWWGAIGPQSGRFPSRCVTRLDQDLSRLVKAKRDHQGEMSFPAGAILSLEETSRDVPAGMLFGRFGSRTGLFPQDVVASLAPTTKPLSQPLTQQVII</sequence>
<dbReference type="SMART" id="SM00295">
    <property type="entry name" value="B41"/>
    <property type="match status" value="1"/>
</dbReference>
<dbReference type="Gene3D" id="2.30.30.40">
    <property type="entry name" value="SH3 Domains"/>
    <property type="match status" value="2"/>
</dbReference>
<proteinExistence type="predicted"/>
<dbReference type="GO" id="GO:0005856">
    <property type="term" value="C:cytoskeleton"/>
    <property type="evidence" value="ECO:0000318"/>
    <property type="project" value="GO_Central"/>
</dbReference>
<accession>A9UUT1</accession>
<dbReference type="OMA" id="WWSHASK"/>
<dbReference type="KEGG" id="mbr:MONBRDRAFT_23774"/>
<dbReference type="SMART" id="SM01196">
    <property type="entry name" value="FERM_C"/>
    <property type="match status" value="1"/>
</dbReference>
<dbReference type="PANTHER" id="PTHR23280:SF21">
    <property type="entry name" value="PROTEIN 4.1 HOMOLOG"/>
    <property type="match status" value="1"/>
</dbReference>
<dbReference type="FunCoup" id="A9UUT1">
    <property type="interactions" value="661"/>
</dbReference>
<dbReference type="Pfam" id="PF00373">
    <property type="entry name" value="FERM_M"/>
    <property type="match status" value="1"/>
</dbReference>
<dbReference type="InterPro" id="IPR035963">
    <property type="entry name" value="FERM_2"/>
</dbReference>
<protein>
    <recommendedName>
        <fullName evidence="7">SH3 domain-containing protein</fullName>
    </recommendedName>
</protein>
<dbReference type="Proteomes" id="UP000001357">
    <property type="component" value="Unassembled WGS sequence"/>
</dbReference>
<evidence type="ECO:0008006" key="7">
    <source>
        <dbReference type="Google" id="ProtNLM"/>
    </source>
</evidence>
<dbReference type="Gene3D" id="1.20.80.10">
    <property type="match status" value="1"/>
</dbReference>
<dbReference type="SUPFAM" id="SSF50729">
    <property type="entry name" value="PH domain-like"/>
    <property type="match status" value="1"/>
</dbReference>
<dbReference type="PANTHER" id="PTHR23280">
    <property type="entry name" value="4.1 G PROTEIN"/>
    <property type="match status" value="1"/>
</dbReference>
<gene>
    <name evidence="5" type="ORF">MONBRDRAFT_23774</name>
</gene>
<feature type="domain" description="FERM" evidence="4">
    <location>
        <begin position="15"/>
        <end position="312"/>
    </location>
</feature>
<evidence type="ECO:0000256" key="1">
    <source>
        <dbReference type="ARBA" id="ARBA00022443"/>
    </source>
</evidence>
<dbReference type="Pfam" id="PF09380">
    <property type="entry name" value="FERM_C"/>
    <property type="match status" value="1"/>
</dbReference>
<dbReference type="PROSITE" id="PS50057">
    <property type="entry name" value="FERM_3"/>
    <property type="match status" value="1"/>
</dbReference>